<sequence length="261" mass="30397">MLAVAWPDWHVAFPDFFNELTVKWWIEQFKKLHNEQIPFDGIWIDMNEPAAFGTNERNPWYFNQTGRPMKLAPLQCDLKNEWEDVPYKTVNLYNWGYDANLCSKTLCMYAKTNNRSNIFYDTKNLYGISEAIATNMALRQAVGKRGAVISRSTFVSSGHYGSHWLGDNFARWADLRASIIGVMEFNMFGIPYTGADICGFIDNTNEELCLRWHQLGAFYPFSRNHNSQGNIDQDPSVWPSVARAAREALLFRYYYLPYLYR</sequence>
<dbReference type="SUPFAM" id="SSF51445">
    <property type="entry name" value="(Trans)glycosidases"/>
    <property type="match status" value="1"/>
</dbReference>
<keyword evidence="3 4" id="KW-0326">Glycosidase</keyword>
<feature type="domain" description="Glycoside hydrolase family 31 TIM barrel" evidence="5">
    <location>
        <begin position="6"/>
        <end position="260"/>
    </location>
</feature>
<reference evidence="6 7" key="2">
    <citation type="submission" date="2018-11" db="EMBL/GenBank/DDBJ databases">
        <authorList>
            <consortium name="Pathogen Informatics"/>
        </authorList>
    </citation>
    <scope>NUCLEOTIDE SEQUENCE [LARGE SCALE GENOMIC DNA]</scope>
</reference>
<gene>
    <name evidence="6" type="ORF">GPUH_LOCUS13818</name>
</gene>
<evidence type="ECO:0000259" key="5">
    <source>
        <dbReference type="Pfam" id="PF01055"/>
    </source>
</evidence>
<dbReference type="Proteomes" id="UP000271098">
    <property type="component" value="Unassembled WGS sequence"/>
</dbReference>
<evidence type="ECO:0000256" key="4">
    <source>
        <dbReference type="RuleBase" id="RU361185"/>
    </source>
</evidence>
<dbReference type="GO" id="GO:0004558">
    <property type="term" value="F:alpha-1,4-glucosidase activity"/>
    <property type="evidence" value="ECO:0007669"/>
    <property type="project" value="TreeGrafter"/>
</dbReference>
<dbReference type="PROSITE" id="PS00129">
    <property type="entry name" value="GLYCOSYL_HYDROL_F31_1"/>
    <property type="match status" value="1"/>
</dbReference>
<dbReference type="InterPro" id="IPR017853">
    <property type="entry name" value="GH"/>
</dbReference>
<dbReference type="OrthoDB" id="1334205at2759"/>
<dbReference type="PROSITE" id="PS00707">
    <property type="entry name" value="GLYCOSYL_HYDROL_F31_2"/>
    <property type="match status" value="1"/>
</dbReference>
<dbReference type="EMBL" id="UYRT01080599">
    <property type="protein sequence ID" value="VDN23046.1"/>
    <property type="molecule type" value="Genomic_DNA"/>
</dbReference>
<dbReference type="Pfam" id="PF01055">
    <property type="entry name" value="Glyco_hydro_31_2nd"/>
    <property type="match status" value="1"/>
</dbReference>
<dbReference type="WBParaSite" id="GPUH_0001383301-mRNA-1">
    <property type="protein sequence ID" value="GPUH_0001383301-mRNA-1"/>
    <property type="gene ID" value="GPUH_0001383301"/>
</dbReference>
<name>A0A183DYM7_9BILA</name>
<accession>A0A183DYM7</accession>
<evidence type="ECO:0000256" key="1">
    <source>
        <dbReference type="ARBA" id="ARBA00007806"/>
    </source>
</evidence>
<dbReference type="GO" id="GO:0005975">
    <property type="term" value="P:carbohydrate metabolic process"/>
    <property type="evidence" value="ECO:0007669"/>
    <property type="project" value="InterPro"/>
</dbReference>
<dbReference type="InterPro" id="IPR000322">
    <property type="entry name" value="Glyco_hydro_31_TIM"/>
</dbReference>
<organism evidence="8">
    <name type="scientific">Gongylonema pulchrum</name>
    <dbReference type="NCBI Taxonomy" id="637853"/>
    <lineage>
        <taxon>Eukaryota</taxon>
        <taxon>Metazoa</taxon>
        <taxon>Ecdysozoa</taxon>
        <taxon>Nematoda</taxon>
        <taxon>Chromadorea</taxon>
        <taxon>Rhabditida</taxon>
        <taxon>Spirurina</taxon>
        <taxon>Spiruromorpha</taxon>
        <taxon>Spiruroidea</taxon>
        <taxon>Gongylonematidae</taxon>
        <taxon>Gongylonema</taxon>
    </lineage>
</organism>
<evidence type="ECO:0000313" key="6">
    <source>
        <dbReference type="EMBL" id="VDN23046.1"/>
    </source>
</evidence>
<comment type="similarity">
    <text evidence="1 4">Belongs to the glycosyl hydrolase 31 family.</text>
</comment>
<dbReference type="InterPro" id="IPR030459">
    <property type="entry name" value="Glyco_hydro_31_CS"/>
</dbReference>
<dbReference type="PANTHER" id="PTHR22762:SF94">
    <property type="entry name" value="P-TYPE DOMAIN-CONTAINING PROTEIN"/>
    <property type="match status" value="1"/>
</dbReference>
<protein>
    <submittedName>
        <fullName evidence="8">Sucrase-isomaltase, intestinal</fullName>
    </submittedName>
</protein>
<dbReference type="InterPro" id="IPR030458">
    <property type="entry name" value="Glyco_hydro_31_AS"/>
</dbReference>
<dbReference type="AlphaFoldDB" id="A0A183DYM7"/>
<evidence type="ECO:0000313" key="8">
    <source>
        <dbReference type="WBParaSite" id="GPUH_0001383301-mRNA-1"/>
    </source>
</evidence>
<reference evidence="8" key="1">
    <citation type="submission" date="2016-06" db="UniProtKB">
        <authorList>
            <consortium name="WormBaseParasite"/>
        </authorList>
    </citation>
    <scope>IDENTIFICATION</scope>
</reference>
<dbReference type="PANTHER" id="PTHR22762">
    <property type="entry name" value="ALPHA-GLUCOSIDASE"/>
    <property type="match status" value="1"/>
</dbReference>
<evidence type="ECO:0000256" key="2">
    <source>
        <dbReference type="ARBA" id="ARBA00022801"/>
    </source>
</evidence>
<keyword evidence="2 4" id="KW-0378">Hydrolase</keyword>
<evidence type="ECO:0000256" key="3">
    <source>
        <dbReference type="ARBA" id="ARBA00023295"/>
    </source>
</evidence>
<evidence type="ECO:0000313" key="7">
    <source>
        <dbReference type="Proteomes" id="UP000271098"/>
    </source>
</evidence>
<proteinExistence type="inferred from homology"/>
<keyword evidence="7" id="KW-1185">Reference proteome</keyword>
<dbReference type="Gene3D" id="3.20.20.80">
    <property type="entry name" value="Glycosidases"/>
    <property type="match status" value="1"/>
</dbReference>